<feature type="signal peptide" evidence="1">
    <location>
        <begin position="1"/>
        <end position="25"/>
    </location>
</feature>
<feature type="chain" id="PRO_5016842695" evidence="1">
    <location>
        <begin position="26"/>
        <end position="229"/>
    </location>
</feature>
<organism evidence="2 3">
    <name type="scientific">Candidatus Ozemobacter sibiricus</name>
    <dbReference type="NCBI Taxonomy" id="2268124"/>
    <lineage>
        <taxon>Bacteria</taxon>
        <taxon>Candidatus Ozemobacteria</taxon>
        <taxon>Candidatus Ozemobacterales</taxon>
        <taxon>Candidatus Ozemobacteraceae</taxon>
        <taxon>Candidatus Ozemobacter</taxon>
    </lineage>
</organism>
<comment type="caution">
    <text evidence="2">The sequence shown here is derived from an EMBL/GenBank/DDBJ whole genome shotgun (WGS) entry which is preliminary data.</text>
</comment>
<dbReference type="EMBL" id="QOQW01000005">
    <property type="protein sequence ID" value="RCK80592.1"/>
    <property type="molecule type" value="Genomic_DNA"/>
</dbReference>
<sequence>MKLHCRSWFVMLIALCVLMPGLARAAVTDDLEYLGYSKELRDFAADKIQKTHVKPQSGATAFGMAPETGPIDEATAVQEQLTELGRTRSLTPQTTLATDEAKARLDDFWARMGRRGQKEMPYLSDEQKTMLKNRIRAELEGVGYTIKQIDLIDVPASLDVPQVRGVVRVVRPVTTKNPYREIQNNLAEIKELCLRAATIDGTRYLRELTTFIAENPQNNYYYEKTILNP</sequence>
<dbReference type="AlphaFoldDB" id="A0A367ZTA0"/>
<accession>A0A367ZTA0</accession>
<dbReference type="Proteomes" id="UP000252355">
    <property type="component" value="Unassembled WGS sequence"/>
</dbReference>
<proteinExistence type="predicted"/>
<protein>
    <submittedName>
        <fullName evidence="2">Uncharacterized protein</fullName>
    </submittedName>
</protein>
<keyword evidence="1" id="KW-0732">Signal</keyword>
<gene>
    <name evidence="2" type="ORF">OZSIB_2905</name>
</gene>
<evidence type="ECO:0000256" key="1">
    <source>
        <dbReference type="SAM" id="SignalP"/>
    </source>
</evidence>
<evidence type="ECO:0000313" key="2">
    <source>
        <dbReference type="EMBL" id="RCK80592.1"/>
    </source>
</evidence>
<name>A0A367ZTA0_9BACT</name>
<reference evidence="2 3" key="1">
    <citation type="submission" date="2018-05" db="EMBL/GenBank/DDBJ databases">
        <title>A metagenomic window into the 2 km-deep terrestrial subsurface aquifer revealed taxonomically and functionally diverse microbial community comprising novel uncultured bacterial lineages.</title>
        <authorList>
            <person name="Kadnikov V.V."/>
            <person name="Mardanov A.V."/>
            <person name="Beletsky A.V."/>
            <person name="Banks D."/>
            <person name="Pimenov N.V."/>
            <person name="Frank Y.A."/>
            <person name="Karnachuk O.V."/>
            <person name="Ravin N.V."/>
        </authorList>
    </citation>
    <scope>NUCLEOTIDE SEQUENCE [LARGE SCALE GENOMIC DNA]</scope>
    <source>
        <strain evidence="2">BY5</strain>
    </source>
</reference>
<evidence type="ECO:0000313" key="3">
    <source>
        <dbReference type="Proteomes" id="UP000252355"/>
    </source>
</evidence>